<dbReference type="Gene3D" id="3.20.20.450">
    <property type="entry name" value="EAL domain"/>
    <property type="match status" value="1"/>
</dbReference>
<evidence type="ECO:0000256" key="9">
    <source>
        <dbReference type="ARBA" id="ARBA00034290"/>
    </source>
</evidence>
<dbReference type="PROSITE" id="PS50883">
    <property type="entry name" value="EAL"/>
    <property type="match status" value="1"/>
</dbReference>
<dbReference type="InterPro" id="IPR001633">
    <property type="entry name" value="EAL_dom"/>
</dbReference>
<dbReference type="EMBL" id="CP002583">
    <property type="protein sequence ID" value="ADZ89738.1"/>
    <property type="molecule type" value="Genomic_DNA"/>
</dbReference>
<name>F2JZF5_MARM1</name>
<evidence type="ECO:0000313" key="13">
    <source>
        <dbReference type="Proteomes" id="UP000001062"/>
    </source>
</evidence>
<keyword evidence="8 10" id="KW-0472">Membrane</keyword>
<dbReference type="OrthoDB" id="1673646at2"/>
<dbReference type="PANTHER" id="PTHR33121">
    <property type="entry name" value="CYCLIC DI-GMP PHOSPHODIESTERASE PDEF"/>
    <property type="match status" value="1"/>
</dbReference>
<dbReference type="InterPro" id="IPR035919">
    <property type="entry name" value="EAL_sf"/>
</dbReference>
<evidence type="ECO:0000313" key="12">
    <source>
        <dbReference type="EMBL" id="ADZ89738.1"/>
    </source>
</evidence>
<gene>
    <name evidence="12" type="ordered locus">Marme_0439</name>
</gene>
<feature type="transmembrane region" description="Helical" evidence="10">
    <location>
        <begin position="258"/>
        <end position="279"/>
    </location>
</feature>
<evidence type="ECO:0000256" key="8">
    <source>
        <dbReference type="ARBA" id="ARBA00023136"/>
    </source>
</evidence>
<keyword evidence="3" id="KW-1003">Cell membrane</keyword>
<dbReference type="PANTHER" id="PTHR33121:SF79">
    <property type="entry name" value="CYCLIC DI-GMP PHOSPHODIESTERASE PDED-RELATED"/>
    <property type="match status" value="1"/>
</dbReference>
<dbReference type="SMART" id="SM00052">
    <property type="entry name" value="EAL"/>
    <property type="match status" value="1"/>
</dbReference>
<evidence type="ECO:0000256" key="1">
    <source>
        <dbReference type="ARBA" id="ARBA00004651"/>
    </source>
</evidence>
<evidence type="ECO:0000256" key="7">
    <source>
        <dbReference type="ARBA" id="ARBA00022989"/>
    </source>
</evidence>
<proteinExistence type="predicted"/>
<feature type="domain" description="EAL" evidence="11">
    <location>
        <begin position="286"/>
        <end position="539"/>
    </location>
</feature>
<keyword evidence="13" id="KW-1185">Reference proteome</keyword>
<dbReference type="PATRIC" id="fig|717774.3.peg.451"/>
<dbReference type="Proteomes" id="UP000001062">
    <property type="component" value="Chromosome"/>
</dbReference>
<dbReference type="KEGG" id="mme:Marme_0439"/>
<evidence type="ECO:0000256" key="4">
    <source>
        <dbReference type="ARBA" id="ARBA00022636"/>
    </source>
</evidence>
<evidence type="ECO:0000256" key="10">
    <source>
        <dbReference type="SAM" id="Phobius"/>
    </source>
</evidence>
<dbReference type="eggNOG" id="COG4943">
    <property type="taxonomic scope" value="Bacteria"/>
</dbReference>
<dbReference type="CDD" id="cd01948">
    <property type="entry name" value="EAL"/>
    <property type="match status" value="1"/>
</dbReference>
<evidence type="ECO:0000259" key="11">
    <source>
        <dbReference type="PROSITE" id="PS50883"/>
    </source>
</evidence>
<dbReference type="SUPFAM" id="SSF141868">
    <property type="entry name" value="EAL domain-like"/>
    <property type="match status" value="1"/>
</dbReference>
<keyword evidence="7 10" id="KW-1133">Transmembrane helix</keyword>
<dbReference type="InterPro" id="IPR024744">
    <property type="entry name" value="CSS-motif_dom"/>
</dbReference>
<comment type="subcellular location">
    <subcellularLocation>
        <location evidence="1">Cell membrane</location>
        <topology evidence="1">Multi-pass membrane protein</topology>
    </subcellularLocation>
</comment>
<organism evidence="12 13">
    <name type="scientific">Marinomonas mediterranea (strain ATCC 700492 / JCM 21426 / NBRC 103028 / MMB-1)</name>
    <dbReference type="NCBI Taxonomy" id="717774"/>
    <lineage>
        <taxon>Bacteria</taxon>
        <taxon>Pseudomonadati</taxon>
        <taxon>Pseudomonadota</taxon>
        <taxon>Gammaproteobacteria</taxon>
        <taxon>Oceanospirillales</taxon>
        <taxon>Oceanospirillaceae</taxon>
        <taxon>Marinomonas</taxon>
    </lineage>
</organism>
<accession>F2JZF5</accession>
<dbReference type="HOGENOM" id="CLU_000445_131_1_6"/>
<keyword evidence="5 10" id="KW-0812">Transmembrane</keyword>
<sequence length="542" mass="61465">MGYIKSQLVKFGIFLSYLPKPSWSSTALVSLICIFVILNTAHFRTIGDEFISLNKYAHDVALRNQQVSFQAQKVLALASELSDQSCDNNNLNQLRRIRARYHYIEDVSYTQNNAIHCSAVWGKLDSPFQLTAPDSDDASGEGLSFWRSADYLTGEFEQRTLLKIKNVIVAISPAAYLDINRRSTKTGVVMYNDNTGFVYFTLDDMPSDYVAKAINHEASFKDWLPLPNAIITEKRCDHSRNFCSVAIDRKLGLYAKPFTYSASLVVLGIIVGIVLSFVIQYRKFAPRALLSKLRFAIKRELVFPLYQPKIHLQSGRIIGVEALARWVDDTDGFISPDTFISLAEQNGDILKLTKVIVRKTLKDLHTFLEADRSLSVNINVAASDLGELDFFDFIYREMSLYNIHNNQIVFEVTERSAMDHDVLINSAKRLTRDGYKLSLDDFGTGFSNLSWLSSLEPDEVKIDMMFTQAIGTQTVNQITLDGIFQLLEALDTCAVFEGIETEKELEYILSRSLNSNGQGWYYSKAVDRTELSRMLKEQPYLT</sequence>
<dbReference type="InterPro" id="IPR050706">
    <property type="entry name" value="Cyclic-di-GMP_PDE-like"/>
</dbReference>
<protein>
    <recommendedName>
        <fullName evidence="2">cyclic-guanylate-specific phosphodiesterase</fullName>
        <ecNumber evidence="2">3.1.4.52</ecNumber>
    </recommendedName>
</protein>
<evidence type="ECO:0000256" key="3">
    <source>
        <dbReference type="ARBA" id="ARBA00022475"/>
    </source>
</evidence>
<dbReference type="RefSeq" id="WP_013659644.1">
    <property type="nucleotide sequence ID" value="NC_015276.1"/>
</dbReference>
<dbReference type="Pfam" id="PF00563">
    <property type="entry name" value="EAL"/>
    <property type="match status" value="1"/>
</dbReference>
<dbReference type="AlphaFoldDB" id="F2JZF5"/>
<evidence type="ECO:0000256" key="6">
    <source>
        <dbReference type="ARBA" id="ARBA00022801"/>
    </source>
</evidence>
<comment type="catalytic activity">
    <reaction evidence="9">
        <text>3',3'-c-di-GMP + H2O = 5'-phosphoguanylyl(3'-&gt;5')guanosine + H(+)</text>
        <dbReference type="Rhea" id="RHEA:24902"/>
        <dbReference type="ChEBI" id="CHEBI:15377"/>
        <dbReference type="ChEBI" id="CHEBI:15378"/>
        <dbReference type="ChEBI" id="CHEBI:58754"/>
        <dbReference type="ChEBI" id="CHEBI:58805"/>
        <dbReference type="EC" id="3.1.4.52"/>
    </reaction>
</comment>
<dbReference type="EC" id="3.1.4.52" evidence="2"/>
<dbReference type="GO" id="GO:0005886">
    <property type="term" value="C:plasma membrane"/>
    <property type="evidence" value="ECO:0007669"/>
    <property type="project" value="UniProtKB-SubCell"/>
</dbReference>
<dbReference type="STRING" id="717774.Marme_0439"/>
<feature type="transmembrane region" description="Helical" evidence="10">
    <location>
        <begin position="23"/>
        <end position="41"/>
    </location>
</feature>
<dbReference type="GO" id="GO:0071111">
    <property type="term" value="F:cyclic-guanylate-specific phosphodiesterase activity"/>
    <property type="evidence" value="ECO:0007669"/>
    <property type="project" value="UniProtKB-EC"/>
</dbReference>
<dbReference type="Pfam" id="PF12792">
    <property type="entry name" value="CSS-motif"/>
    <property type="match status" value="1"/>
</dbReference>
<keyword evidence="6" id="KW-0378">Hydrolase</keyword>
<keyword evidence="4" id="KW-0973">c-di-GMP</keyword>
<reference evidence="12 13" key="1">
    <citation type="journal article" date="2012" name="Stand. Genomic Sci.">
        <title>Complete genome sequence of the melanogenic marine bacterium Marinomonas mediterranea type strain (MMB-1(T)).</title>
        <authorList>
            <person name="Lucas-Elio P."/>
            <person name="Goodwin L."/>
            <person name="Woyke T."/>
            <person name="Pitluck S."/>
            <person name="Nolan M."/>
            <person name="Kyrpides N.C."/>
            <person name="Detter J.C."/>
            <person name="Copeland A."/>
            <person name="Teshima H."/>
            <person name="Bruce D."/>
            <person name="Detter C."/>
            <person name="Tapia R."/>
            <person name="Han S."/>
            <person name="Land M.L."/>
            <person name="Ivanova N."/>
            <person name="Mikhailova N."/>
            <person name="Johnston A.W."/>
            <person name="Sanchez-Amat A."/>
        </authorList>
    </citation>
    <scope>NUCLEOTIDE SEQUENCE [LARGE SCALE GENOMIC DNA]</scope>
    <source>
        <strain evidence="13">ATCC 700492 / JCM 21426 / NBRC 103028 / MMB-1</strain>
    </source>
</reference>
<evidence type="ECO:0000256" key="2">
    <source>
        <dbReference type="ARBA" id="ARBA00012282"/>
    </source>
</evidence>
<evidence type="ECO:0000256" key="5">
    <source>
        <dbReference type="ARBA" id="ARBA00022692"/>
    </source>
</evidence>